<dbReference type="FunFam" id="1.10.150.20:FF:000003">
    <property type="entry name" value="DNA polymerase I"/>
    <property type="match status" value="1"/>
</dbReference>
<evidence type="ECO:0000256" key="18">
    <source>
        <dbReference type="RuleBase" id="RU004460"/>
    </source>
</evidence>
<dbReference type="EMBL" id="BNGU01000024">
    <property type="protein sequence ID" value="GHM59650.1"/>
    <property type="molecule type" value="Genomic_DNA"/>
</dbReference>
<dbReference type="InterPro" id="IPR008918">
    <property type="entry name" value="HhH2"/>
</dbReference>
<dbReference type="NCBIfam" id="TIGR00593">
    <property type="entry name" value="pola"/>
    <property type="match status" value="1"/>
</dbReference>
<evidence type="ECO:0000256" key="6">
    <source>
        <dbReference type="ARBA" id="ARBA00022679"/>
    </source>
</evidence>
<dbReference type="Pfam" id="PF00476">
    <property type="entry name" value="DNA_pol_A"/>
    <property type="match status" value="1"/>
</dbReference>
<dbReference type="Proteomes" id="UP000637906">
    <property type="component" value="Unassembled WGS sequence"/>
</dbReference>
<keyword evidence="7 18" id="KW-0548">Nucleotidyltransferase</keyword>
<dbReference type="SUPFAM" id="SSF88723">
    <property type="entry name" value="PIN domain-like"/>
    <property type="match status" value="1"/>
</dbReference>
<dbReference type="SUPFAM" id="SSF56672">
    <property type="entry name" value="DNA/RNA polymerases"/>
    <property type="match status" value="1"/>
</dbReference>
<dbReference type="Gene3D" id="1.20.1060.10">
    <property type="entry name" value="Taq DNA Polymerase, Chain T, domain 4"/>
    <property type="match status" value="1"/>
</dbReference>
<sequence length="841" mass="95257">MTKTLTIIDGYGFLFRAYYVLPGLSTTSGLPIGGVYGFINMLLKYLTGYLVIAFDTGKKNFRHEIYHGYKANRQKPPEDLIPQFAILREAVSAFNLNCEEVIGYEADDVIATLAKTHSKYDDLKITVITADKDLFQLIDEKISVFDPMKNKYITEEDVIAKFGVGPDKLLDLLALTGDASDNIPGVLGIGVKTAAKLLTEFGSLENILENAHQIKQNKCREAILAYKEWALLSKQLVSLATTVEIEGDLEKYRIKAPDIQKLTNFLKKYEFKSLIPRVQKLFSHEIQIHNEKNIVEYSNENLLVFLDRCKSEGKMALYLHEESKTLSIAYSENNLFCIEQDNIEPSLKLLSPILISKEVLKIVYNTKDLRKFLPEIDVVDDVMIMSYSIDTGKHDHKLETIIKYNLDIEVTESSAQALILLHNKLKQKLLSQRLFTIYERCERRLERVLADIEKQGILVDAEVLKELSEDFSKKITLLEKEIYELAGEEFNIGSPKQLSHILFDKLSLDKGKKAKSGIYSTNVEVLEELAADGQKIANKVLSWRHFSKLKNTYTDALIGQINSSTKRIHTNYSMVATATGRLSSNNPNLQNIPIRSEEGNAIRKAFIAPEGYKIIAADYSQIELRLIAHIANVLAFKNAFAEGKDIHAITAKQIFGMEEKNLSESLRRKAKSINFGIIYGISPFGLAKQLGITKNEAAEFIDHYFSCYPEIKVYMEEMKLYAKSHGYVKTLFGRYCFIQNVNSKIAHLRQFAERAAINFPLQGTAADVIKKAMVRLFDRLKTGKIILQVHDELIVETAEAHVFDVAKLMQEVMENVINVPLKIEVKVGNSWGSMEKITNLI</sequence>
<dbReference type="Pfam" id="PF02739">
    <property type="entry name" value="5_3_exonuc_N"/>
    <property type="match status" value="1"/>
</dbReference>
<dbReference type="PRINTS" id="PR00868">
    <property type="entry name" value="DNAPOLI"/>
</dbReference>
<keyword evidence="11 18" id="KW-0378">Hydrolase</keyword>
<proteinExistence type="inferred from homology"/>
<evidence type="ECO:0000313" key="22">
    <source>
        <dbReference type="Proteomes" id="UP000637906"/>
    </source>
</evidence>
<reference evidence="21 22" key="1">
    <citation type="journal article" date="2021" name="Microb. Ecol.">
        <title>Candidatus Mesenet longicola: Novel Endosymbionts of Brontispa longissima that Induce Cytoplasmic Incompatibility.</title>
        <authorList>
            <person name="Takano S."/>
            <person name="Gotoh Y."/>
            <person name="Hayashi T."/>
        </authorList>
    </citation>
    <scope>NUCLEOTIDE SEQUENCE [LARGE SCALE GENOMIC DNA]</scope>
    <source>
        <strain evidence="21">L5</strain>
    </source>
</reference>
<dbReference type="InterPro" id="IPR043502">
    <property type="entry name" value="DNA/RNA_pol_sf"/>
</dbReference>
<dbReference type="SUPFAM" id="SSF47807">
    <property type="entry name" value="5' to 3' exonuclease, C-terminal subdomain"/>
    <property type="match status" value="1"/>
</dbReference>
<comment type="subunit">
    <text evidence="3">Single-chain monomer with multiple functions.</text>
</comment>
<evidence type="ECO:0000256" key="7">
    <source>
        <dbReference type="ARBA" id="ARBA00022695"/>
    </source>
</evidence>
<dbReference type="EC" id="2.7.7.7" evidence="4 17"/>
<keyword evidence="6 18" id="KW-0808">Transferase</keyword>
<keyword evidence="13 18" id="KW-0239">DNA-directed DNA polymerase</keyword>
<name>A0A8J3HVG2_9RICK</name>
<evidence type="ECO:0000256" key="17">
    <source>
        <dbReference type="NCBIfam" id="TIGR00593"/>
    </source>
</evidence>
<dbReference type="InterPro" id="IPR029060">
    <property type="entry name" value="PIN-like_dom_sf"/>
</dbReference>
<dbReference type="InterPro" id="IPR019760">
    <property type="entry name" value="DNA-dir_DNA_pol_A_CS"/>
</dbReference>
<dbReference type="Gene3D" id="1.10.150.20">
    <property type="entry name" value="5' to 3' exonuclease, C-terminal subdomain"/>
    <property type="match status" value="2"/>
</dbReference>
<dbReference type="InterPro" id="IPR018320">
    <property type="entry name" value="DNA_polymerase_1"/>
</dbReference>
<dbReference type="GO" id="GO:0006261">
    <property type="term" value="P:DNA-templated DNA replication"/>
    <property type="evidence" value="ECO:0007669"/>
    <property type="project" value="UniProtKB-UniRule"/>
</dbReference>
<dbReference type="SUPFAM" id="SSF53098">
    <property type="entry name" value="Ribonuclease H-like"/>
    <property type="match status" value="1"/>
</dbReference>
<keyword evidence="22" id="KW-1185">Reference proteome</keyword>
<dbReference type="FunFam" id="1.20.1060.10:FF:000001">
    <property type="entry name" value="DNA polymerase I"/>
    <property type="match status" value="1"/>
</dbReference>
<feature type="domain" description="5'-3' exonuclease" evidence="19">
    <location>
        <begin position="2"/>
        <end position="255"/>
    </location>
</feature>
<dbReference type="GO" id="GO:0003887">
    <property type="term" value="F:DNA-directed DNA polymerase activity"/>
    <property type="evidence" value="ECO:0007669"/>
    <property type="project" value="UniProtKB-UniRule"/>
</dbReference>
<keyword evidence="8 18" id="KW-0235">DNA replication</keyword>
<keyword evidence="9" id="KW-0540">Nuclease</keyword>
<comment type="function">
    <text evidence="1 18">In addition to polymerase activity, this DNA polymerase exhibits 5'-3' exonuclease activity.</text>
</comment>
<accession>A0A8J3HVG2</accession>
<dbReference type="InterPro" id="IPR012337">
    <property type="entry name" value="RNaseH-like_sf"/>
</dbReference>
<dbReference type="InterPro" id="IPR002421">
    <property type="entry name" value="5-3_exonuclease"/>
</dbReference>
<dbReference type="PANTHER" id="PTHR10133:SF27">
    <property type="entry name" value="DNA POLYMERASE NU"/>
    <property type="match status" value="1"/>
</dbReference>
<dbReference type="CDD" id="cd08637">
    <property type="entry name" value="DNA_pol_A_pol_I_C"/>
    <property type="match status" value="1"/>
</dbReference>
<evidence type="ECO:0000256" key="4">
    <source>
        <dbReference type="ARBA" id="ARBA00012417"/>
    </source>
</evidence>
<keyword evidence="10 18" id="KW-0227">DNA damage</keyword>
<evidence type="ECO:0000256" key="15">
    <source>
        <dbReference type="ARBA" id="ARBA00023204"/>
    </source>
</evidence>
<evidence type="ECO:0000256" key="2">
    <source>
        <dbReference type="ARBA" id="ARBA00007705"/>
    </source>
</evidence>
<dbReference type="PANTHER" id="PTHR10133">
    <property type="entry name" value="DNA POLYMERASE I"/>
    <property type="match status" value="1"/>
</dbReference>
<dbReference type="InterPro" id="IPR036397">
    <property type="entry name" value="RNaseH_sf"/>
</dbReference>
<evidence type="ECO:0000259" key="20">
    <source>
        <dbReference type="SMART" id="SM00482"/>
    </source>
</evidence>
<comment type="caution">
    <text evidence="21">The sequence shown here is derived from an EMBL/GenBank/DDBJ whole genome shotgun (WGS) entry which is preliminary data.</text>
</comment>
<dbReference type="NCBIfam" id="NF004397">
    <property type="entry name" value="PRK05755.1"/>
    <property type="match status" value="1"/>
</dbReference>
<keyword evidence="12 18" id="KW-0269">Exonuclease</keyword>
<dbReference type="AlphaFoldDB" id="A0A8J3HVG2"/>
<comment type="catalytic activity">
    <reaction evidence="16 18">
        <text>DNA(n) + a 2'-deoxyribonucleoside 5'-triphosphate = DNA(n+1) + diphosphate</text>
        <dbReference type="Rhea" id="RHEA:22508"/>
        <dbReference type="Rhea" id="RHEA-COMP:17339"/>
        <dbReference type="Rhea" id="RHEA-COMP:17340"/>
        <dbReference type="ChEBI" id="CHEBI:33019"/>
        <dbReference type="ChEBI" id="CHEBI:61560"/>
        <dbReference type="ChEBI" id="CHEBI:173112"/>
        <dbReference type="EC" id="2.7.7.7"/>
    </reaction>
</comment>
<evidence type="ECO:0000256" key="1">
    <source>
        <dbReference type="ARBA" id="ARBA00002703"/>
    </source>
</evidence>
<dbReference type="SMART" id="SM00279">
    <property type="entry name" value="HhH2"/>
    <property type="match status" value="1"/>
</dbReference>
<feature type="domain" description="DNA-directed DNA polymerase family A palm" evidence="20">
    <location>
        <begin position="599"/>
        <end position="801"/>
    </location>
</feature>
<dbReference type="GO" id="GO:0006302">
    <property type="term" value="P:double-strand break repair"/>
    <property type="evidence" value="ECO:0007669"/>
    <property type="project" value="TreeGrafter"/>
</dbReference>
<keyword evidence="14 18" id="KW-0238">DNA-binding</keyword>
<comment type="similarity">
    <text evidence="2 18">Belongs to the DNA polymerase type-A family.</text>
</comment>
<evidence type="ECO:0000256" key="14">
    <source>
        <dbReference type="ARBA" id="ARBA00023125"/>
    </source>
</evidence>
<evidence type="ECO:0000259" key="19">
    <source>
        <dbReference type="SMART" id="SM00475"/>
    </source>
</evidence>
<evidence type="ECO:0000256" key="16">
    <source>
        <dbReference type="ARBA" id="ARBA00049244"/>
    </source>
</evidence>
<evidence type="ECO:0000256" key="10">
    <source>
        <dbReference type="ARBA" id="ARBA00022763"/>
    </source>
</evidence>
<dbReference type="InterPro" id="IPR002298">
    <property type="entry name" value="DNA_polymerase_A"/>
</dbReference>
<evidence type="ECO:0000256" key="8">
    <source>
        <dbReference type="ARBA" id="ARBA00022705"/>
    </source>
</evidence>
<dbReference type="Gene3D" id="3.40.50.1010">
    <property type="entry name" value="5'-nuclease"/>
    <property type="match status" value="1"/>
</dbReference>
<dbReference type="SMART" id="SM00475">
    <property type="entry name" value="53EXOc"/>
    <property type="match status" value="1"/>
</dbReference>
<keyword evidence="15 18" id="KW-0234">DNA repair</keyword>
<evidence type="ECO:0000256" key="3">
    <source>
        <dbReference type="ARBA" id="ARBA00011541"/>
    </source>
</evidence>
<dbReference type="SMART" id="SM00482">
    <property type="entry name" value="POLAc"/>
    <property type="match status" value="1"/>
</dbReference>
<dbReference type="InterPro" id="IPR020045">
    <property type="entry name" value="DNA_polI_H3TH"/>
</dbReference>
<dbReference type="InterPro" id="IPR001098">
    <property type="entry name" value="DNA-dir_DNA_pol_A_palm_dom"/>
</dbReference>
<evidence type="ECO:0000256" key="13">
    <source>
        <dbReference type="ARBA" id="ARBA00022932"/>
    </source>
</evidence>
<organism evidence="21 22">
    <name type="scientific">Candidatus Mesenet longicola</name>
    <dbReference type="NCBI Taxonomy" id="1892558"/>
    <lineage>
        <taxon>Bacteria</taxon>
        <taxon>Pseudomonadati</taxon>
        <taxon>Pseudomonadota</taxon>
        <taxon>Alphaproteobacteria</taxon>
        <taxon>Rickettsiales</taxon>
        <taxon>Anaplasmataceae</taxon>
        <taxon>Candidatus Mesenet</taxon>
    </lineage>
</organism>
<dbReference type="GO" id="GO:0008409">
    <property type="term" value="F:5'-3' exonuclease activity"/>
    <property type="evidence" value="ECO:0007669"/>
    <property type="project" value="UniProtKB-UniRule"/>
</dbReference>
<dbReference type="FunFam" id="1.10.150.20:FF:000002">
    <property type="entry name" value="DNA polymerase I"/>
    <property type="match status" value="1"/>
</dbReference>
<protein>
    <recommendedName>
        <fullName evidence="5 17">DNA polymerase I</fullName>
        <ecNumber evidence="4 17">2.7.7.7</ecNumber>
    </recommendedName>
</protein>
<evidence type="ECO:0000256" key="12">
    <source>
        <dbReference type="ARBA" id="ARBA00022839"/>
    </source>
</evidence>
<dbReference type="CDD" id="cd09898">
    <property type="entry name" value="H3TH_53EXO"/>
    <property type="match status" value="1"/>
</dbReference>
<dbReference type="Pfam" id="PF01367">
    <property type="entry name" value="5_3_exonuc"/>
    <property type="match status" value="1"/>
</dbReference>
<evidence type="ECO:0000256" key="5">
    <source>
        <dbReference type="ARBA" id="ARBA00020311"/>
    </source>
</evidence>
<dbReference type="CDD" id="cd09859">
    <property type="entry name" value="PIN_53EXO"/>
    <property type="match status" value="1"/>
</dbReference>
<dbReference type="InterPro" id="IPR020046">
    <property type="entry name" value="5-3_exonucl_a-hlix_arch_N"/>
</dbReference>
<dbReference type="Gene3D" id="3.30.420.10">
    <property type="entry name" value="Ribonuclease H-like superfamily/Ribonuclease H"/>
    <property type="match status" value="1"/>
</dbReference>
<evidence type="ECO:0000256" key="11">
    <source>
        <dbReference type="ARBA" id="ARBA00022801"/>
    </source>
</evidence>
<gene>
    <name evidence="18 21" type="primary">polA</name>
    <name evidence="21" type="ORF">sL5_06430</name>
</gene>
<evidence type="ECO:0000313" key="21">
    <source>
        <dbReference type="EMBL" id="GHM59650.1"/>
    </source>
</evidence>
<evidence type="ECO:0000256" key="9">
    <source>
        <dbReference type="ARBA" id="ARBA00022722"/>
    </source>
</evidence>
<dbReference type="PROSITE" id="PS00447">
    <property type="entry name" value="DNA_POLYMERASE_A"/>
    <property type="match status" value="1"/>
</dbReference>
<dbReference type="GO" id="GO:0003677">
    <property type="term" value="F:DNA binding"/>
    <property type="evidence" value="ECO:0007669"/>
    <property type="project" value="UniProtKB-UniRule"/>
</dbReference>
<dbReference type="Gene3D" id="3.30.70.370">
    <property type="match status" value="1"/>
</dbReference>
<dbReference type="InterPro" id="IPR036279">
    <property type="entry name" value="5-3_exonuclease_C_sf"/>
</dbReference>